<proteinExistence type="predicted"/>
<dbReference type="Proteomes" id="UP000018936">
    <property type="component" value="Unassembled WGS sequence"/>
</dbReference>
<feature type="non-terminal residue" evidence="2">
    <location>
        <position position="1"/>
    </location>
</feature>
<comment type="caution">
    <text evidence="2">The sequence shown here is derived from an EMBL/GenBank/DDBJ whole genome shotgun (WGS) entry which is preliminary data.</text>
</comment>
<dbReference type="PANTHER" id="PTHR44592:SF3">
    <property type="entry name" value="SECRETED PROTEIN"/>
    <property type="match status" value="1"/>
</dbReference>
<evidence type="ECO:0000313" key="2">
    <source>
        <dbReference type="EMBL" id="ETE68121.1"/>
    </source>
</evidence>
<accession>V8P1Q7</accession>
<feature type="region of interest" description="Disordered" evidence="1">
    <location>
        <begin position="234"/>
        <end position="270"/>
    </location>
</feature>
<evidence type="ECO:0000313" key="3">
    <source>
        <dbReference type="Proteomes" id="UP000018936"/>
    </source>
</evidence>
<evidence type="ECO:0000256" key="1">
    <source>
        <dbReference type="SAM" id="MobiDB-lite"/>
    </source>
</evidence>
<reference evidence="2 3" key="1">
    <citation type="journal article" date="2013" name="Proc. Natl. Acad. Sci. U.S.A.">
        <title>The king cobra genome reveals dynamic gene evolution and adaptation in the snake venom system.</title>
        <authorList>
            <person name="Vonk F.J."/>
            <person name="Casewell N.R."/>
            <person name="Henkel C.V."/>
            <person name="Heimberg A.M."/>
            <person name="Jansen H.J."/>
            <person name="McCleary R.J."/>
            <person name="Kerkkamp H.M."/>
            <person name="Vos R.A."/>
            <person name="Guerreiro I."/>
            <person name="Calvete J.J."/>
            <person name="Wuster W."/>
            <person name="Woods A.E."/>
            <person name="Logan J.M."/>
            <person name="Harrison R.A."/>
            <person name="Castoe T.A."/>
            <person name="de Koning A.P."/>
            <person name="Pollock D.D."/>
            <person name="Yandell M."/>
            <person name="Calderon D."/>
            <person name="Renjifo C."/>
            <person name="Currier R.B."/>
            <person name="Salgado D."/>
            <person name="Pla D."/>
            <person name="Sanz L."/>
            <person name="Hyder A.S."/>
            <person name="Ribeiro J.M."/>
            <person name="Arntzen J.W."/>
            <person name="van den Thillart G.E."/>
            <person name="Boetzer M."/>
            <person name="Pirovano W."/>
            <person name="Dirks R.P."/>
            <person name="Spaink H.P."/>
            <person name="Duboule D."/>
            <person name="McGlinn E."/>
            <person name="Kini R.M."/>
            <person name="Richardson M.K."/>
        </authorList>
    </citation>
    <scope>NUCLEOTIDE SEQUENCE</scope>
    <source>
        <tissue evidence="2">Blood</tissue>
    </source>
</reference>
<name>V8P1Q7_OPHHA</name>
<dbReference type="EMBL" id="AZIM01001094">
    <property type="protein sequence ID" value="ETE68121.1"/>
    <property type="molecule type" value="Genomic_DNA"/>
</dbReference>
<feature type="non-terminal residue" evidence="2">
    <location>
        <position position="347"/>
    </location>
</feature>
<feature type="compositionally biased region" description="Polar residues" evidence="1">
    <location>
        <begin position="234"/>
        <end position="248"/>
    </location>
</feature>
<protein>
    <submittedName>
        <fullName evidence="2">Chromobox protein-like 8</fullName>
    </submittedName>
</protein>
<feature type="region of interest" description="Disordered" evidence="1">
    <location>
        <begin position="310"/>
        <end position="347"/>
    </location>
</feature>
<feature type="region of interest" description="Disordered" evidence="1">
    <location>
        <begin position="154"/>
        <end position="206"/>
    </location>
</feature>
<organism evidence="2 3">
    <name type="scientific">Ophiophagus hannah</name>
    <name type="common">King cobra</name>
    <name type="synonym">Naja hannah</name>
    <dbReference type="NCBI Taxonomy" id="8665"/>
    <lineage>
        <taxon>Eukaryota</taxon>
        <taxon>Metazoa</taxon>
        <taxon>Chordata</taxon>
        <taxon>Craniata</taxon>
        <taxon>Vertebrata</taxon>
        <taxon>Euteleostomi</taxon>
        <taxon>Lepidosauria</taxon>
        <taxon>Squamata</taxon>
        <taxon>Bifurcata</taxon>
        <taxon>Unidentata</taxon>
        <taxon>Episquamata</taxon>
        <taxon>Toxicofera</taxon>
        <taxon>Serpentes</taxon>
        <taxon>Colubroidea</taxon>
        <taxon>Elapidae</taxon>
        <taxon>Elapinae</taxon>
        <taxon>Ophiophagus</taxon>
    </lineage>
</organism>
<sequence>MISLPLFRDNVLRDGRRSPCENDMRVRGGIWVRERGANTWEWGSPCRRELIHAYATRLIAPHTHTQTHKGTSIPLQPPPFIRTWRTFLSPSPSLPLSPSLSLSLFLFLSLPLCLSLSLPLLSLSLHLWGMAGEFWELKSSRLKLAKVGDTSVKMHCGERPQGQSESNVASRAKASTGLSLPPDKPAQSRGHPFTRPEKARANQGPLPHLSLFQGQAWERGEGFPVVLNGLYNITPSTRPGETPRQMNASPPHTHTHAHNTPPHTHTQSRLSLNKAGEDLLGCFLSFLPRRWAWIRKGKRFLGWSLTGPLSPRKLGVGKERGKRRGRERERKRERERRRERQREEGRG</sequence>
<dbReference type="PANTHER" id="PTHR44592">
    <property type="entry name" value="NUDIX HYDROLASE DOMAIN-CONTAINING PROTEIN"/>
    <property type="match status" value="1"/>
</dbReference>
<gene>
    <name evidence="2" type="primary">CBX8</name>
    <name evidence="2" type="ORF">L345_06088</name>
</gene>
<dbReference type="AlphaFoldDB" id="V8P1Q7"/>
<keyword evidence="3" id="KW-1185">Reference proteome</keyword>
<feature type="compositionally biased region" description="Basic and acidic residues" evidence="1">
    <location>
        <begin position="326"/>
        <end position="347"/>
    </location>
</feature>